<dbReference type="EMBL" id="KZ993354">
    <property type="protein sequence ID" value="RKP04944.1"/>
    <property type="molecule type" value="Genomic_DNA"/>
</dbReference>
<reference evidence="2" key="1">
    <citation type="journal article" date="2018" name="Nat. Microbiol.">
        <title>Leveraging single-cell genomics to expand the fungal tree of life.</title>
        <authorList>
            <person name="Ahrendt S.R."/>
            <person name="Quandt C.A."/>
            <person name="Ciobanu D."/>
            <person name="Clum A."/>
            <person name="Salamov A."/>
            <person name="Andreopoulos B."/>
            <person name="Cheng J.F."/>
            <person name="Woyke T."/>
            <person name="Pelin A."/>
            <person name="Henrissat B."/>
            <person name="Reynolds N.K."/>
            <person name="Benny G.L."/>
            <person name="Smith M.E."/>
            <person name="James T.Y."/>
            <person name="Grigoriev I.V."/>
        </authorList>
    </citation>
    <scope>NUCLEOTIDE SEQUENCE [LARGE SCALE GENOMIC DNA]</scope>
    <source>
        <strain evidence="2">RSA 1356</strain>
    </source>
</reference>
<organism evidence="1 2">
    <name type="scientific">Thamnocephalis sphaerospora</name>
    <dbReference type="NCBI Taxonomy" id="78915"/>
    <lineage>
        <taxon>Eukaryota</taxon>
        <taxon>Fungi</taxon>
        <taxon>Fungi incertae sedis</taxon>
        <taxon>Zoopagomycota</taxon>
        <taxon>Zoopagomycotina</taxon>
        <taxon>Zoopagomycetes</taxon>
        <taxon>Zoopagales</taxon>
        <taxon>Sigmoideomycetaceae</taxon>
        <taxon>Thamnocephalis</taxon>
    </lineage>
</organism>
<evidence type="ECO:0000313" key="1">
    <source>
        <dbReference type="EMBL" id="RKP04944.1"/>
    </source>
</evidence>
<evidence type="ECO:0000313" key="2">
    <source>
        <dbReference type="Proteomes" id="UP000271241"/>
    </source>
</evidence>
<name>A0A4P9XH11_9FUNG</name>
<accession>A0A4P9XH11</accession>
<gene>
    <name evidence="1" type="ORF">THASP1DRAFT_26494</name>
</gene>
<keyword evidence="2" id="KW-1185">Reference proteome</keyword>
<sequence>MRSISLLGTAITAFAGFALMGSFASAALFKLPFSGPPKNADAAVQSLVNNDIFSLYPEFRYTTFPGIGLDVKNDTQGRASFIDIPKGRETTRRTIDIMYKDKEKVPFIANFKKYAQDGLTVEDSKLVHMRFSANRQRCEFYEIVNHDHTRVQVTVQYSAFSSTGKLSVKDISNGVTGTRNGEIYLAH</sequence>
<protein>
    <submittedName>
        <fullName evidence="1">Uncharacterized protein</fullName>
    </submittedName>
</protein>
<dbReference type="AlphaFoldDB" id="A0A4P9XH11"/>
<proteinExistence type="predicted"/>
<dbReference type="Proteomes" id="UP000271241">
    <property type="component" value="Unassembled WGS sequence"/>
</dbReference>